<dbReference type="Gene3D" id="3.40.50.300">
    <property type="entry name" value="P-loop containing nucleotide triphosphate hydrolases"/>
    <property type="match status" value="1"/>
</dbReference>
<dbReference type="Pfam" id="PF01926">
    <property type="entry name" value="MMR_HSR1"/>
    <property type="match status" value="1"/>
</dbReference>
<feature type="domain" description="G" evidence="1">
    <location>
        <begin position="14"/>
        <end position="89"/>
    </location>
</feature>
<dbReference type="GO" id="GO:0005525">
    <property type="term" value="F:GTP binding"/>
    <property type="evidence" value="ECO:0007669"/>
    <property type="project" value="InterPro"/>
</dbReference>
<dbReference type="SUPFAM" id="SSF52540">
    <property type="entry name" value="P-loop containing nucleoside triphosphate hydrolases"/>
    <property type="match status" value="1"/>
</dbReference>
<protein>
    <recommendedName>
        <fullName evidence="1">G domain-containing protein</fullName>
    </recommendedName>
</protein>
<dbReference type="InParanoid" id="A0A0C3PBD4"/>
<accession>A0A0C3PBD4</accession>
<evidence type="ECO:0000259" key="1">
    <source>
        <dbReference type="Pfam" id="PF01926"/>
    </source>
</evidence>
<dbReference type="AlphaFoldDB" id="A0A0C3PBD4"/>
<dbReference type="InterPro" id="IPR006073">
    <property type="entry name" value="GTP-bd"/>
</dbReference>
<gene>
    <name evidence="2" type="ORF">M404DRAFT_1000071</name>
</gene>
<name>A0A0C3PBD4_PISTI</name>
<organism evidence="2 3">
    <name type="scientific">Pisolithus tinctorius Marx 270</name>
    <dbReference type="NCBI Taxonomy" id="870435"/>
    <lineage>
        <taxon>Eukaryota</taxon>
        <taxon>Fungi</taxon>
        <taxon>Dikarya</taxon>
        <taxon>Basidiomycota</taxon>
        <taxon>Agaricomycotina</taxon>
        <taxon>Agaricomycetes</taxon>
        <taxon>Agaricomycetidae</taxon>
        <taxon>Boletales</taxon>
        <taxon>Sclerodermatineae</taxon>
        <taxon>Pisolithaceae</taxon>
        <taxon>Pisolithus</taxon>
    </lineage>
</organism>
<reference evidence="2 3" key="1">
    <citation type="submission" date="2014-04" db="EMBL/GenBank/DDBJ databases">
        <authorList>
            <consortium name="DOE Joint Genome Institute"/>
            <person name="Kuo A."/>
            <person name="Kohler A."/>
            <person name="Costa M.D."/>
            <person name="Nagy L.G."/>
            <person name="Floudas D."/>
            <person name="Copeland A."/>
            <person name="Barry K.W."/>
            <person name="Cichocki N."/>
            <person name="Veneault-Fourrey C."/>
            <person name="LaButti K."/>
            <person name="Lindquist E.A."/>
            <person name="Lipzen A."/>
            <person name="Lundell T."/>
            <person name="Morin E."/>
            <person name="Murat C."/>
            <person name="Sun H."/>
            <person name="Tunlid A."/>
            <person name="Henrissat B."/>
            <person name="Grigoriev I.V."/>
            <person name="Hibbett D.S."/>
            <person name="Martin F."/>
            <person name="Nordberg H.P."/>
            <person name="Cantor M.N."/>
            <person name="Hua S.X."/>
        </authorList>
    </citation>
    <scope>NUCLEOTIDE SEQUENCE [LARGE SCALE GENOMIC DNA]</scope>
    <source>
        <strain evidence="2 3">Marx 270</strain>
    </source>
</reference>
<reference evidence="3" key="2">
    <citation type="submission" date="2015-01" db="EMBL/GenBank/DDBJ databases">
        <title>Evolutionary Origins and Diversification of the Mycorrhizal Mutualists.</title>
        <authorList>
            <consortium name="DOE Joint Genome Institute"/>
            <consortium name="Mycorrhizal Genomics Consortium"/>
            <person name="Kohler A."/>
            <person name="Kuo A."/>
            <person name="Nagy L.G."/>
            <person name="Floudas D."/>
            <person name="Copeland A."/>
            <person name="Barry K.W."/>
            <person name="Cichocki N."/>
            <person name="Veneault-Fourrey C."/>
            <person name="LaButti K."/>
            <person name="Lindquist E.A."/>
            <person name="Lipzen A."/>
            <person name="Lundell T."/>
            <person name="Morin E."/>
            <person name="Murat C."/>
            <person name="Riley R."/>
            <person name="Ohm R."/>
            <person name="Sun H."/>
            <person name="Tunlid A."/>
            <person name="Henrissat B."/>
            <person name="Grigoriev I.V."/>
            <person name="Hibbett D.S."/>
            <person name="Martin F."/>
        </authorList>
    </citation>
    <scope>NUCLEOTIDE SEQUENCE [LARGE SCALE GENOMIC DNA]</scope>
    <source>
        <strain evidence="3">Marx 270</strain>
    </source>
</reference>
<dbReference type="InterPro" id="IPR027417">
    <property type="entry name" value="P-loop_NTPase"/>
</dbReference>
<dbReference type="HOGENOM" id="CLU_098365_0_0_1"/>
<dbReference type="Proteomes" id="UP000054217">
    <property type="component" value="Unassembled WGS sequence"/>
</dbReference>
<dbReference type="EMBL" id="KN831968">
    <property type="protein sequence ID" value="KIO04989.1"/>
    <property type="molecule type" value="Genomic_DNA"/>
</dbReference>
<sequence length="189" mass="20610">MGCCQANSEVDGIIALIGPPGSGRTSFMCNATGANYQGNGNSVKCQTCKVEAGLYTDNCGHKILLIDTPGIGAPLGRGEKEISEEEVSQAVRKWLQGNRYDDRLAGILFFQQLKAKRPETPSISCFRGLCQSGAYFYSSIVLVGTMGDDTDLRRFKEGTWRNLISQGVKSLRYQNTPQSAREAISMIIK</sequence>
<keyword evidence="3" id="KW-1185">Reference proteome</keyword>
<proteinExistence type="predicted"/>
<dbReference type="OrthoDB" id="8954335at2759"/>
<evidence type="ECO:0000313" key="3">
    <source>
        <dbReference type="Proteomes" id="UP000054217"/>
    </source>
</evidence>
<dbReference type="STRING" id="870435.A0A0C3PBD4"/>
<evidence type="ECO:0000313" key="2">
    <source>
        <dbReference type="EMBL" id="KIO04989.1"/>
    </source>
</evidence>